<evidence type="ECO:0000313" key="3">
    <source>
        <dbReference type="EMBL" id="VTJ69348.1"/>
    </source>
</evidence>
<feature type="region of interest" description="Disordered" evidence="1">
    <location>
        <begin position="50"/>
        <end position="82"/>
    </location>
</feature>
<name>A0A5E4BIF0_MARMO</name>
<evidence type="ECO:0000256" key="1">
    <source>
        <dbReference type="SAM" id="MobiDB-lite"/>
    </source>
</evidence>
<accession>A0A5E4BIF0</accession>
<dbReference type="EMBL" id="WJEC01007804">
    <property type="protein sequence ID" value="KAF7467316.1"/>
    <property type="molecule type" value="Genomic_DNA"/>
</dbReference>
<dbReference type="Proteomes" id="UP000335636">
    <property type="component" value="Unassembled WGS sequence"/>
</dbReference>
<sequence>MWGPDNRWHRRAGQERTLGQVDLRANAAEHSTVVVCLGETEIGSPLREAKEKAIDQPEEPRVLFGGGGDGSREEVSITGRMA</sequence>
<reference evidence="3 4" key="1">
    <citation type="submission" date="2019-04" db="EMBL/GenBank/DDBJ databases">
        <authorList>
            <person name="Alioto T."/>
            <person name="Alioto T."/>
        </authorList>
    </citation>
    <scope>NUCLEOTIDE SEQUENCE [LARGE SCALE GENOMIC DNA]</scope>
</reference>
<reference evidence="2" key="2">
    <citation type="submission" date="2020-08" db="EMBL/GenBank/DDBJ databases">
        <authorList>
            <person name="Shumante A."/>
            <person name="Zimin A.V."/>
            <person name="Puiu D."/>
            <person name="Salzberg S.L."/>
        </authorList>
    </citation>
    <scope>NUCLEOTIDE SEQUENCE</scope>
    <source>
        <strain evidence="2">WC2-LM</strain>
        <tissue evidence="2">Liver</tissue>
    </source>
</reference>
<dbReference type="EMBL" id="CABDUW010000458">
    <property type="protein sequence ID" value="VTJ69348.1"/>
    <property type="molecule type" value="Genomic_DNA"/>
</dbReference>
<proteinExistence type="predicted"/>
<feature type="compositionally biased region" description="Basic and acidic residues" evidence="1">
    <location>
        <begin position="50"/>
        <end position="61"/>
    </location>
</feature>
<gene>
    <name evidence="2" type="ORF">GHT09_001207</name>
    <name evidence="3" type="ORF">MONAX_5E004251</name>
</gene>
<evidence type="ECO:0000313" key="4">
    <source>
        <dbReference type="Proteomes" id="UP000335636"/>
    </source>
</evidence>
<keyword evidence="4" id="KW-1185">Reference proteome</keyword>
<evidence type="ECO:0000313" key="2">
    <source>
        <dbReference type="EMBL" id="KAF7467316.1"/>
    </source>
</evidence>
<dbReference type="Proteomes" id="UP000662637">
    <property type="component" value="Unassembled WGS sequence"/>
</dbReference>
<organism evidence="3 4">
    <name type="scientific">Marmota monax</name>
    <name type="common">Woodchuck</name>
    <dbReference type="NCBI Taxonomy" id="9995"/>
    <lineage>
        <taxon>Eukaryota</taxon>
        <taxon>Metazoa</taxon>
        <taxon>Chordata</taxon>
        <taxon>Craniata</taxon>
        <taxon>Vertebrata</taxon>
        <taxon>Euteleostomi</taxon>
        <taxon>Mammalia</taxon>
        <taxon>Eutheria</taxon>
        <taxon>Euarchontoglires</taxon>
        <taxon>Glires</taxon>
        <taxon>Rodentia</taxon>
        <taxon>Sciuromorpha</taxon>
        <taxon>Sciuridae</taxon>
        <taxon>Xerinae</taxon>
        <taxon>Marmotini</taxon>
        <taxon>Marmota</taxon>
    </lineage>
</organism>
<protein>
    <submittedName>
        <fullName evidence="3">Uncharacterized protein</fullName>
    </submittedName>
</protein>
<dbReference type="AlphaFoldDB" id="A0A5E4BIF0"/>